<keyword evidence="1" id="KW-1133">Transmembrane helix</keyword>
<dbReference type="AlphaFoldDB" id="A0A5J4U3I0"/>
<proteinExistence type="predicted"/>
<keyword evidence="1" id="KW-0472">Membrane</keyword>
<dbReference type="EMBL" id="SNRW01021152">
    <property type="protein sequence ID" value="KAA6364848.1"/>
    <property type="molecule type" value="Genomic_DNA"/>
</dbReference>
<sequence>MPAQYTAFCDIFTKEKLKSCISCFQCRLGCLQRMHELLTSNVYIVMMIHDNAGFIIVIGILASSLLSILLSFITIHPDFIGDKEYLSPVHVFYLQLIIFVYFIVAFAVICF</sequence>
<organism evidence="2 3">
    <name type="scientific">Streblomastix strix</name>
    <dbReference type="NCBI Taxonomy" id="222440"/>
    <lineage>
        <taxon>Eukaryota</taxon>
        <taxon>Metamonada</taxon>
        <taxon>Preaxostyla</taxon>
        <taxon>Oxymonadida</taxon>
        <taxon>Streblomastigidae</taxon>
        <taxon>Streblomastix</taxon>
    </lineage>
</organism>
<name>A0A5J4U3I0_9EUKA</name>
<feature type="transmembrane region" description="Helical" evidence="1">
    <location>
        <begin position="52"/>
        <end position="72"/>
    </location>
</feature>
<gene>
    <name evidence="2" type="ORF">EZS28_039625</name>
</gene>
<evidence type="ECO:0000313" key="2">
    <source>
        <dbReference type="EMBL" id="KAA6364848.1"/>
    </source>
</evidence>
<comment type="caution">
    <text evidence="2">The sequence shown here is derived from an EMBL/GenBank/DDBJ whole genome shotgun (WGS) entry which is preliminary data.</text>
</comment>
<reference evidence="2 3" key="1">
    <citation type="submission" date="2019-03" db="EMBL/GenBank/DDBJ databases">
        <title>Single cell metagenomics reveals metabolic interactions within the superorganism composed of flagellate Streblomastix strix and complex community of Bacteroidetes bacteria on its surface.</title>
        <authorList>
            <person name="Treitli S.C."/>
            <person name="Kolisko M."/>
            <person name="Husnik F."/>
            <person name="Keeling P."/>
            <person name="Hampl V."/>
        </authorList>
    </citation>
    <scope>NUCLEOTIDE SEQUENCE [LARGE SCALE GENOMIC DNA]</scope>
    <source>
        <strain evidence="2">ST1C</strain>
    </source>
</reference>
<accession>A0A5J4U3I0</accession>
<feature type="transmembrane region" description="Helical" evidence="1">
    <location>
        <begin position="92"/>
        <end position="110"/>
    </location>
</feature>
<keyword evidence="1" id="KW-0812">Transmembrane</keyword>
<dbReference type="Proteomes" id="UP000324800">
    <property type="component" value="Unassembled WGS sequence"/>
</dbReference>
<protein>
    <submittedName>
        <fullName evidence="2">Uncharacterized protein</fullName>
    </submittedName>
</protein>
<evidence type="ECO:0000313" key="3">
    <source>
        <dbReference type="Proteomes" id="UP000324800"/>
    </source>
</evidence>
<evidence type="ECO:0000256" key="1">
    <source>
        <dbReference type="SAM" id="Phobius"/>
    </source>
</evidence>